<comment type="similarity">
    <text evidence="10">Belongs to the methyl-accepting chemotaxis (MCP) protein family.</text>
</comment>
<keyword evidence="9 11" id="KW-0807">Transducer</keyword>
<dbReference type="InterPro" id="IPR051310">
    <property type="entry name" value="MCP_chemotaxis"/>
</dbReference>
<dbReference type="PROSITE" id="PS50111">
    <property type="entry name" value="CHEMOTAXIS_TRANSDUC_2"/>
    <property type="match status" value="1"/>
</dbReference>
<proteinExistence type="inferred from homology"/>
<keyword evidence="4" id="KW-0145">Chemotaxis</keyword>
<dbReference type="AlphaFoldDB" id="A0A368TS78"/>
<dbReference type="EMBL" id="QPII01000017">
    <property type="protein sequence ID" value="RCV87196.1"/>
    <property type="molecule type" value="Genomic_DNA"/>
</dbReference>
<keyword evidence="5" id="KW-0997">Cell inner membrane</keyword>
<comment type="subcellular location">
    <subcellularLocation>
        <location evidence="1">Cell inner membrane</location>
        <topology evidence="1">Multi-pass membrane protein</topology>
    </subcellularLocation>
</comment>
<dbReference type="GO" id="GO:0005886">
    <property type="term" value="C:plasma membrane"/>
    <property type="evidence" value="ECO:0007669"/>
    <property type="project" value="UniProtKB-SubCell"/>
</dbReference>
<keyword evidence="16" id="KW-1185">Reference proteome</keyword>
<dbReference type="CDD" id="cd11386">
    <property type="entry name" value="MCP_signal"/>
    <property type="match status" value="1"/>
</dbReference>
<dbReference type="PANTHER" id="PTHR43531">
    <property type="entry name" value="PROTEIN ICFG"/>
    <property type="match status" value="1"/>
</dbReference>
<dbReference type="FunFam" id="1.10.287.950:FF:000001">
    <property type="entry name" value="Methyl-accepting chemotaxis sensory transducer"/>
    <property type="match status" value="1"/>
</dbReference>
<dbReference type="SMART" id="SM00304">
    <property type="entry name" value="HAMP"/>
    <property type="match status" value="1"/>
</dbReference>
<dbReference type="GO" id="GO:0004888">
    <property type="term" value="F:transmembrane signaling receptor activity"/>
    <property type="evidence" value="ECO:0007669"/>
    <property type="project" value="InterPro"/>
</dbReference>
<evidence type="ECO:0000256" key="6">
    <source>
        <dbReference type="ARBA" id="ARBA00022692"/>
    </source>
</evidence>
<evidence type="ECO:0000256" key="2">
    <source>
        <dbReference type="ARBA" id="ARBA00022475"/>
    </source>
</evidence>
<keyword evidence="8 12" id="KW-0472">Membrane</keyword>
<dbReference type="InterPro" id="IPR004090">
    <property type="entry name" value="Chemotax_Me-accpt_rcpt"/>
</dbReference>
<dbReference type="GO" id="GO:0006935">
    <property type="term" value="P:chemotaxis"/>
    <property type="evidence" value="ECO:0007669"/>
    <property type="project" value="UniProtKB-KW"/>
</dbReference>
<evidence type="ECO:0000256" key="3">
    <source>
        <dbReference type="ARBA" id="ARBA00022481"/>
    </source>
</evidence>
<dbReference type="CDD" id="cd06225">
    <property type="entry name" value="HAMP"/>
    <property type="match status" value="1"/>
</dbReference>
<evidence type="ECO:0000259" key="14">
    <source>
        <dbReference type="PROSITE" id="PS50885"/>
    </source>
</evidence>
<keyword evidence="6 12" id="KW-0812">Transmembrane</keyword>
<feature type="transmembrane region" description="Helical" evidence="12">
    <location>
        <begin position="191"/>
        <end position="214"/>
    </location>
</feature>
<evidence type="ECO:0000313" key="15">
    <source>
        <dbReference type="EMBL" id="RCV87196.1"/>
    </source>
</evidence>
<evidence type="ECO:0000256" key="9">
    <source>
        <dbReference type="ARBA" id="ARBA00023224"/>
    </source>
</evidence>
<dbReference type="GO" id="GO:0007165">
    <property type="term" value="P:signal transduction"/>
    <property type="evidence" value="ECO:0007669"/>
    <property type="project" value="UniProtKB-KW"/>
</dbReference>
<gene>
    <name evidence="15" type="ORF">DU505_18175</name>
</gene>
<feature type="domain" description="HAMP" evidence="14">
    <location>
        <begin position="216"/>
        <end position="268"/>
    </location>
</feature>
<evidence type="ECO:0000256" key="5">
    <source>
        <dbReference type="ARBA" id="ARBA00022519"/>
    </source>
</evidence>
<dbReference type="Gene3D" id="1.10.287.950">
    <property type="entry name" value="Methyl-accepting chemotaxis protein"/>
    <property type="match status" value="1"/>
</dbReference>
<protein>
    <submittedName>
        <fullName evidence="15">HAMP domain-containing protein</fullName>
    </submittedName>
</protein>
<organism evidence="15 16">
    <name type="scientific">Billgrantia montanilacus</name>
    <dbReference type="NCBI Taxonomy" id="2282305"/>
    <lineage>
        <taxon>Bacteria</taxon>
        <taxon>Pseudomonadati</taxon>
        <taxon>Pseudomonadota</taxon>
        <taxon>Gammaproteobacteria</taxon>
        <taxon>Oceanospirillales</taxon>
        <taxon>Halomonadaceae</taxon>
        <taxon>Billgrantia</taxon>
    </lineage>
</organism>
<dbReference type="PRINTS" id="PR00260">
    <property type="entry name" value="CHEMTRNSDUCR"/>
</dbReference>
<dbReference type="PANTHER" id="PTHR43531:SF14">
    <property type="entry name" value="METHYL-ACCEPTING CHEMOTAXIS PROTEIN I-RELATED"/>
    <property type="match status" value="1"/>
</dbReference>
<evidence type="ECO:0000256" key="7">
    <source>
        <dbReference type="ARBA" id="ARBA00022989"/>
    </source>
</evidence>
<evidence type="ECO:0000259" key="13">
    <source>
        <dbReference type="PROSITE" id="PS50111"/>
    </source>
</evidence>
<dbReference type="Pfam" id="PF00015">
    <property type="entry name" value="MCPsignal"/>
    <property type="match status" value="1"/>
</dbReference>
<dbReference type="Pfam" id="PF02203">
    <property type="entry name" value="TarH"/>
    <property type="match status" value="1"/>
</dbReference>
<name>A0A368TS78_9GAMM</name>
<dbReference type="OrthoDB" id="2489132at2"/>
<keyword evidence="2" id="KW-1003">Cell membrane</keyword>
<evidence type="ECO:0000256" key="12">
    <source>
        <dbReference type="SAM" id="Phobius"/>
    </source>
</evidence>
<dbReference type="InterPro" id="IPR004089">
    <property type="entry name" value="MCPsignal_dom"/>
</dbReference>
<reference evidence="15 16" key="1">
    <citation type="submission" date="2018-07" db="EMBL/GenBank/DDBJ databases">
        <title>Halomonas montanilacus sp. nov., isolated from Lake Pengyan on Tibetan Plateau.</title>
        <authorList>
            <person name="Lu H."/>
            <person name="Xing P."/>
            <person name="Wu Q."/>
        </authorList>
    </citation>
    <scope>NUCLEOTIDE SEQUENCE [LARGE SCALE GENOMIC DNA]</scope>
    <source>
        <strain evidence="15 16">PYC7W</strain>
    </source>
</reference>
<dbReference type="RefSeq" id="WP_114480410.1">
    <property type="nucleotide sequence ID" value="NZ_QPII01000017.1"/>
</dbReference>
<evidence type="ECO:0000256" key="11">
    <source>
        <dbReference type="PROSITE-ProRule" id="PRU00284"/>
    </source>
</evidence>
<feature type="domain" description="Methyl-accepting transducer" evidence="13">
    <location>
        <begin position="273"/>
        <end position="502"/>
    </location>
</feature>
<dbReference type="SUPFAM" id="SSF58104">
    <property type="entry name" value="Methyl-accepting chemotaxis protein (MCP) signaling domain"/>
    <property type="match status" value="1"/>
</dbReference>
<keyword evidence="7 12" id="KW-1133">Transmembrane helix</keyword>
<dbReference type="SMART" id="SM00283">
    <property type="entry name" value="MA"/>
    <property type="match status" value="1"/>
</dbReference>
<evidence type="ECO:0000256" key="8">
    <source>
        <dbReference type="ARBA" id="ARBA00023136"/>
    </source>
</evidence>
<dbReference type="PROSITE" id="PS50885">
    <property type="entry name" value="HAMP"/>
    <property type="match status" value="1"/>
</dbReference>
<dbReference type="Pfam" id="PF00672">
    <property type="entry name" value="HAMP"/>
    <property type="match status" value="1"/>
</dbReference>
<evidence type="ECO:0000313" key="16">
    <source>
        <dbReference type="Proteomes" id="UP000252405"/>
    </source>
</evidence>
<dbReference type="InterPro" id="IPR035440">
    <property type="entry name" value="4HB_MCP_dom_sf"/>
</dbReference>
<sequence>MGLLDRMTIRLSWSLVLLAFTTIILGAGALGLYSNHHSRHAFGTLNQINVEQTQALNGAYLGMLRARVELDRAAQLIRRPSFDRPEPVIEQAETLMKSADDDFQRFLEIPAQPEQTDAIETLQNRLQSLLNTGLNLQLMVLKDGDVAAYDSGQSRVSDMSQAFMESADDFFAASAASGVGLSSRFEAMSTWLNRAMGAALIAALLTVAIVIWGVNANVLRPLKRIIAHFRRIAEGDLSQPIKTRGNNEIGQLYAELGRMQASLADTVSRMRGSSGLVLESAQHMSDGNQELASRTQQQAASLEQTASGLEELTTNVANNADHARQASELASDAVQSAEQGESAVTAFVDTMNEIHARSAQIGEIVGLIDSIAFQTNILALNASVEAARAGEHGRGFAVVANEVRSLASRSSVAAHDIRELIGASRASVDHGNTLSTRASDEMRSIVTAVQQVSDLIQQIAQASTEQHHGIEQLNQAMHQMEAVTQHNTRLVEQATGSARTLEDEAERMRTFAARFATAELPHQAEAVDEKIGREDDTVHKAFEWRPRMLVAPA</sequence>
<keyword evidence="3" id="KW-0488">Methylation</keyword>
<evidence type="ECO:0000256" key="4">
    <source>
        <dbReference type="ARBA" id="ARBA00022500"/>
    </source>
</evidence>
<evidence type="ECO:0000256" key="1">
    <source>
        <dbReference type="ARBA" id="ARBA00004429"/>
    </source>
</evidence>
<dbReference type="InterPro" id="IPR003660">
    <property type="entry name" value="HAMP_dom"/>
</dbReference>
<dbReference type="Proteomes" id="UP000252405">
    <property type="component" value="Unassembled WGS sequence"/>
</dbReference>
<dbReference type="InterPro" id="IPR003122">
    <property type="entry name" value="Tar_rcpt_lig-bd"/>
</dbReference>
<dbReference type="SUPFAM" id="SSF47170">
    <property type="entry name" value="Aspartate receptor, ligand-binding domain"/>
    <property type="match status" value="1"/>
</dbReference>
<evidence type="ECO:0000256" key="10">
    <source>
        <dbReference type="ARBA" id="ARBA00029447"/>
    </source>
</evidence>
<feature type="transmembrane region" description="Helical" evidence="12">
    <location>
        <begin position="12"/>
        <end position="33"/>
    </location>
</feature>
<accession>A0A368TS78</accession>
<dbReference type="Gene3D" id="1.20.120.30">
    <property type="entry name" value="Aspartate receptor, ligand-binding domain"/>
    <property type="match status" value="1"/>
</dbReference>
<comment type="caution">
    <text evidence="15">The sequence shown here is derived from an EMBL/GenBank/DDBJ whole genome shotgun (WGS) entry which is preliminary data.</text>
</comment>